<dbReference type="InterPro" id="IPR043128">
    <property type="entry name" value="Rev_trsase/Diguanyl_cyclase"/>
</dbReference>
<evidence type="ECO:0000259" key="4">
    <source>
        <dbReference type="PROSITE" id="PS50112"/>
    </source>
</evidence>
<dbReference type="GO" id="GO:1902201">
    <property type="term" value="P:negative regulation of bacterial-type flagellum-dependent cell motility"/>
    <property type="evidence" value="ECO:0007669"/>
    <property type="project" value="TreeGrafter"/>
</dbReference>
<reference evidence="6 7" key="1">
    <citation type="submission" date="2006-02" db="EMBL/GenBank/DDBJ databases">
        <authorList>
            <person name="Pinhassi J."/>
            <person name="Pedros-Alio C."/>
            <person name="Ferriera S."/>
            <person name="Johnson J."/>
            <person name="Kravitz S."/>
            <person name="Halpern A."/>
            <person name="Remington K."/>
            <person name="Beeson K."/>
            <person name="Tran B."/>
            <person name="Rogers Y.-H."/>
            <person name="Friedman R."/>
            <person name="Venter J.C."/>
        </authorList>
    </citation>
    <scope>NUCLEOTIDE SEQUENCE [LARGE SCALE GENOMIC DNA]</scope>
    <source>
        <strain evidence="6 7">MED92</strain>
    </source>
</reference>
<dbReference type="GO" id="GO:0005886">
    <property type="term" value="C:plasma membrane"/>
    <property type="evidence" value="ECO:0007669"/>
    <property type="project" value="TreeGrafter"/>
</dbReference>
<dbReference type="CDD" id="cd01949">
    <property type="entry name" value="GGDEF"/>
    <property type="match status" value="1"/>
</dbReference>
<dbReference type="Pfam" id="PF00990">
    <property type="entry name" value="GGDEF"/>
    <property type="match status" value="1"/>
</dbReference>
<dbReference type="InterPro" id="IPR035965">
    <property type="entry name" value="PAS-like_dom_sf"/>
</dbReference>
<comment type="cofactor">
    <cofactor evidence="1">
        <name>Mg(2+)</name>
        <dbReference type="ChEBI" id="CHEBI:18420"/>
    </cofactor>
</comment>
<evidence type="ECO:0000259" key="5">
    <source>
        <dbReference type="PROSITE" id="PS50887"/>
    </source>
</evidence>
<dbReference type="CDD" id="cd00130">
    <property type="entry name" value="PAS"/>
    <property type="match status" value="1"/>
</dbReference>
<name>A0A7U8C8Y0_NEPCE</name>
<dbReference type="SUPFAM" id="SSF55785">
    <property type="entry name" value="PYP-like sensor domain (PAS domain)"/>
    <property type="match status" value="1"/>
</dbReference>
<dbReference type="InterPro" id="IPR029787">
    <property type="entry name" value="Nucleotide_cyclase"/>
</dbReference>
<evidence type="ECO:0000313" key="6">
    <source>
        <dbReference type="EMBL" id="EAR62746.1"/>
    </source>
</evidence>
<dbReference type="NCBIfam" id="TIGR00254">
    <property type="entry name" value="GGDEF"/>
    <property type="match status" value="1"/>
</dbReference>
<dbReference type="Pfam" id="PF12729">
    <property type="entry name" value="4HB_MCP_1"/>
    <property type="match status" value="1"/>
</dbReference>
<dbReference type="PANTHER" id="PTHR45138:SF24">
    <property type="entry name" value="DIGUANYLATE CYCLASE DGCC-RELATED"/>
    <property type="match status" value="1"/>
</dbReference>
<dbReference type="PROSITE" id="PS50887">
    <property type="entry name" value="GGDEF"/>
    <property type="match status" value="1"/>
</dbReference>
<keyword evidence="3" id="KW-1133">Transmembrane helix</keyword>
<dbReference type="OrthoDB" id="73375at2"/>
<dbReference type="EC" id="2.7.7.65" evidence="2"/>
<dbReference type="InterPro" id="IPR000014">
    <property type="entry name" value="PAS"/>
</dbReference>
<dbReference type="PROSITE" id="PS50112">
    <property type="entry name" value="PAS"/>
    <property type="match status" value="1"/>
</dbReference>
<feature type="domain" description="PAS" evidence="4">
    <location>
        <begin position="230"/>
        <end position="282"/>
    </location>
</feature>
<evidence type="ECO:0000256" key="1">
    <source>
        <dbReference type="ARBA" id="ARBA00001946"/>
    </source>
</evidence>
<dbReference type="InterPro" id="IPR024478">
    <property type="entry name" value="HlyB_4HB_MCP"/>
</dbReference>
<feature type="transmembrane region" description="Helical" evidence="3">
    <location>
        <begin position="182"/>
        <end position="204"/>
    </location>
</feature>
<keyword evidence="7" id="KW-1185">Reference proteome</keyword>
<dbReference type="GO" id="GO:0052621">
    <property type="term" value="F:diguanylate cyclase activity"/>
    <property type="evidence" value="ECO:0007669"/>
    <property type="project" value="UniProtKB-EC"/>
</dbReference>
<keyword evidence="3" id="KW-0812">Transmembrane</keyword>
<gene>
    <name evidence="6" type="ORF">MED92_06493</name>
</gene>
<evidence type="ECO:0000313" key="7">
    <source>
        <dbReference type="Proteomes" id="UP000002171"/>
    </source>
</evidence>
<dbReference type="InterPro" id="IPR000160">
    <property type="entry name" value="GGDEF_dom"/>
</dbReference>
<feature type="transmembrane region" description="Helical" evidence="3">
    <location>
        <begin position="7"/>
        <end position="29"/>
    </location>
</feature>
<dbReference type="Pfam" id="PF13426">
    <property type="entry name" value="PAS_9"/>
    <property type="match status" value="1"/>
</dbReference>
<dbReference type="SMART" id="SM00267">
    <property type="entry name" value="GGDEF"/>
    <property type="match status" value="1"/>
</dbReference>
<dbReference type="RefSeq" id="WP_007021764.1">
    <property type="nucleotide sequence ID" value="NZ_CH724126.1"/>
</dbReference>
<dbReference type="GO" id="GO:0043709">
    <property type="term" value="P:cell adhesion involved in single-species biofilm formation"/>
    <property type="evidence" value="ECO:0007669"/>
    <property type="project" value="TreeGrafter"/>
</dbReference>
<dbReference type="Proteomes" id="UP000002171">
    <property type="component" value="Unassembled WGS sequence"/>
</dbReference>
<accession>A0A7U8C8Y0</accession>
<dbReference type="PANTHER" id="PTHR45138">
    <property type="entry name" value="REGULATORY COMPONENTS OF SENSORY TRANSDUCTION SYSTEM"/>
    <property type="match status" value="1"/>
</dbReference>
<keyword evidence="3" id="KW-0472">Membrane</keyword>
<dbReference type="Gene3D" id="3.30.450.20">
    <property type="entry name" value="PAS domain"/>
    <property type="match status" value="1"/>
</dbReference>
<proteinExistence type="predicted"/>
<comment type="caution">
    <text evidence="6">The sequence shown here is derived from an EMBL/GenBank/DDBJ whole genome shotgun (WGS) entry which is preliminary data.</text>
</comment>
<dbReference type="Gene3D" id="3.30.70.270">
    <property type="match status" value="1"/>
</dbReference>
<organism evidence="6 7">
    <name type="scientific">Neptuniibacter caesariensis</name>
    <dbReference type="NCBI Taxonomy" id="207954"/>
    <lineage>
        <taxon>Bacteria</taxon>
        <taxon>Pseudomonadati</taxon>
        <taxon>Pseudomonadota</taxon>
        <taxon>Gammaproteobacteria</taxon>
        <taxon>Oceanospirillales</taxon>
        <taxon>Oceanospirillaceae</taxon>
        <taxon>Neptuniibacter</taxon>
    </lineage>
</organism>
<dbReference type="FunFam" id="3.30.70.270:FF:000001">
    <property type="entry name" value="Diguanylate cyclase domain protein"/>
    <property type="match status" value="1"/>
</dbReference>
<sequence length="505" mass="57250">MQPYRNLIFGFVFIISLMIGLGGFSLFHLNNISKDVENIYNHPFAVSNAGQSIQTLVFAMHRDMKDVVLAKTPEQVRATLEQVHTHEQKVLKEFDIIFERFLGNKSQIKQTYQTFIEWKNIRDEVANLALAGETEAAAIITKTRGAQHVDKLLGEVHEFVLFARKKADEFRSQSASNRDHSIYVVSTISFLTLIFSILIAFKVIARIQKAQKELGLREHLVDQNIMMATMDTEGVVLDASNALCRFLGTTKEEMIGKPSHFFDNSDNQNDLSEKIWRTIRTGKAWQGEICHIAPDGLLHWASSRVLPTLDENFKVTGFTNLLQDSTSKKLSITDKLTTLPNRRSFEEVLQREIKQAYRHNRPITLAILDVDFFKRYNDTYGHPQGDKALRMVADCILECLRRPTDFAFRIGGEEFAIVIADQDLQQSQVFLDSIREKVEALEIPHSKSDVSGFVTISIGAFWTRGSDNPDKALLYAEADKALYLAKNSRNQCVVQSASLLEDNAA</sequence>
<dbReference type="SUPFAM" id="SSF55073">
    <property type="entry name" value="Nucleotide cyclase"/>
    <property type="match status" value="1"/>
</dbReference>
<evidence type="ECO:0000256" key="2">
    <source>
        <dbReference type="ARBA" id="ARBA00012528"/>
    </source>
</evidence>
<evidence type="ECO:0000256" key="3">
    <source>
        <dbReference type="SAM" id="Phobius"/>
    </source>
</evidence>
<protein>
    <recommendedName>
        <fullName evidence="2">diguanylate cyclase</fullName>
        <ecNumber evidence="2">2.7.7.65</ecNumber>
    </recommendedName>
</protein>
<dbReference type="NCBIfam" id="TIGR00229">
    <property type="entry name" value="sensory_box"/>
    <property type="match status" value="1"/>
</dbReference>
<dbReference type="EMBL" id="AAOW01000002">
    <property type="protein sequence ID" value="EAR62746.1"/>
    <property type="molecule type" value="Genomic_DNA"/>
</dbReference>
<feature type="domain" description="GGDEF" evidence="5">
    <location>
        <begin position="361"/>
        <end position="497"/>
    </location>
</feature>
<dbReference type="AlphaFoldDB" id="A0A7U8C8Y0"/>
<dbReference type="InterPro" id="IPR050469">
    <property type="entry name" value="Diguanylate_Cyclase"/>
</dbReference>